<dbReference type="Gene3D" id="1.10.10.10">
    <property type="entry name" value="Winged helix-like DNA-binding domain superfamily/Winged helix DNA-binding domain"/>
    <property type="match status" value="1"/>
</dbReference>
<dbReference type="PANTHER" id="PTHR38600">
    <property type="entry name" value="TRANSCRIPTIONAL REGULATORY PROTEIN"/>
    <property type="match status" value="1"/>
</dbReference>
<dbReference type="PANTHER" id="PTHR38600:SF1">
    <property type="entry name" value="TRANSCRIPTIONAL REGULATORY PROTEIN"/>
    <property type="match status" value="1"/>
</dbReference>
<dbReference type="InterPro" id="IPR001845">
    <property type="entry name" value="HTH_ArsR_DNA-bd_dom"/>
</dbReference>
<dbReference type="AlphaFoldDB" id="F4FZB3"/>
<dbReference type="Proteomes" id="UP000007812">
    <property type="component" value="Chromosome"/>
</dbReference>
<dbReference type="InterPro" id="IPR036390">
    <property type="entry name" value="WH_DNA-bd_sf"/>
</dbReference>
<accession>F4FZB3</accession>
<gene>
    <name evidence="2" type="ordered locus">Mcup_0314</name>
</gene>
<dbReference type="Pfam" id="PF01022">
    <property type="entry name" value="HTH_5"/>
    <property type="match status" value="1"/>
</dbReference>
<dbReference type="KEGG" id="mcn:Mcup_0314"/>
<dbReference type="PATRIC" id="fig|1006006.8.peg.315"/>
<dbReference type="OrthoDB" id="35765at2157"/>
<evidence type="ECO:0000313" key="2">
    <source>
        <dbReference type="EMBL" id="AEB94422.1"/>
    </source>
</evidence>
<dbReference type="RefSeq" id="WP_013736920.1">
    <property type="nucleotide sequence ID" value="NC_015435.1"/>
</dbReference>
<evidence type="ECO:0000259" key="1">
    <source>
        <dbReference type="SMART" id="SM00418"/>
    </source>
</evidence>
<reference evidence="2 3" key="1">
    <citation type="journal article" date="2011" name="J. Bacteriol.">
        <title>Complete genome sequence of Metallosphaera cuprina, a metal sulfide-oxidizing archaeon from a hot spring.</title>
        <authorList>
            <person name="Liu L.J."/>
            <person name="You X.Y."/>
            <person name="Zheng H."/>
            <person name="Wang S."/>
            <person name="Jiang C.Y."/>
            <person name="Liu S.J."/>
        </authorList>
    </citation>
    <scope>NUCLEOTIDE SEQUENCE [LARGE SCALE GENOMIC DNA]</scope>
    <source>
        <strain evidence="2 3">Ar-4</strain>
    </source>
</reference>
<dbReference type="InterPro" id="IPR011991">
    <property type="entry name" value="ArsR-like_HTH"/>
</dbReference>
<dbReference type="InterPro" id="IPR036388">
    <property type="entry name" value="WH-like_DNA-bd_sf"/>
</dbReference>
<name>F4FZB3_METCR</name>
<organism evidence="2 3">
    <name type="scientific">Metallosphaera cuprina (strain Ar-4)</name>
    <dbReference type="NCBI Taxonomy" id="1006006"/>
    <lineage>
        <taxon>Archaea</taxon>
        <taxon>Thermoproteota</taxon>
        <taxon>Thermoprotei</taxon>
        <taxon>Sulfolobales</taxon>
        <taxon>Sulfolobaceae</taxon>
        <taxon>Metallosphaera</taxon>
    </lineage>
</organism>
<proteinExistence type="predicted"/>
<evidence type="ECO:0000313" key="3">
    <source>
        <dbReference type="Proteomes" id="UP000007812"/>
    </source>
</evidence>
<sequence length="109" mass="12614">MSHERERRQVKKLFTFLFITSRGGQTRIRIVKSLLNGALNANQLSTLLSLDYKTVQHHLDVLQQNMIVTKEGRDYGALYRPSKTFMAYLDVFLELVSDPKLSKTTKKEP</sequence>
<dbReference type="CDD" id="cd00090">
    <property type="entry name" value="HTH_ARSR"/>
    <property type="match status" value="1"/>
</dbReference>
<dbReference type="STRING" id="1006006.Mcup_0314"/>
<protein>
    <submittedName>
        <fullName evidence="2">Regulatory protein, ArsR</fullName>
    </submittedName>
</protein>
<dbReference type="EMBL" id="CP002656">
    <property type="protein sequence ID" value="AEB94422.1"/>
    <property type="molecule type" value="Genomic_DNA"/>
</dbReference>
<dbReference type="eggNOG" id="arCOG00731">
    <property type="taxonomic scope" value="Archaea"/>
</dbReference>
<dbReference type="SUPFAM" id="SSF46785">
    <property type="entry name" value="Winged helix' DNA-binding domain"/>
    <property type="match status" value="1"/>
</dbReference>
<feature type="domain" description="HTH arsR-type" evidence="1">
    <location>
        <begin position="22"/>
        <end position="94"/>
    </location>
</feature>
<dbReference type="GO" id="GO:0003700">
    <property type="term" value="F:DNA-binding transcription factor activity"/>
    <property type="evidence" value="ECO:0007669"/>
    <property type="project" value="InterPro"/>
</dbReference>
<dbReference type="HOGENOM" id="CLU_153620_1_0_2"/>
<dbReference type="GeneID" id="10492508"/>
<keyword evidence="3" id="KW-1185">Reference proteome</keyword>
<dbReference type="SMART" id="SM00418">
    <property type="entry name" value="HTH_ARSR"/>
    <property type="match status" value="1"/>
</dbReference>